<reference evidence="2 3" key="1">
    <citation type="submission" date="2017-11" db="EMBL/GenBank/DDBJ databases">
        <title>Genome sequence of Mesoplasma corruscae ELCA-2 (ATCC 49579).</title>
        <authorList>
            <person name="Lo W.-S."/>
            <person name="Kuo C.-H."/>
        </authorList>
    </citation>
    <scope>NUCLEOTIDE SEQUENCE [LARGE SCALE GENOMIC DNA]</scope>
    <source>
        <strain evidence="2 3">ELCA-2</strain>
    </source>
</reference>
<keyword evidence="1" id="KW-0812">Transmembrane</keyword>
<keyword evidence="1" id="KW-0472">Membrane</keyword>
<comment type="caution">
    <text evidence="2">The sequence shown here is derived from an EMBL/GenBank/DDBJ whole genome shotgun (WGS) entry which is preliminary data.</text>
</comment>
<evidence type="ECO:0000313" key="3">
    <source>
        <dbReference type="Proteomes" id="UP000239785"/>
    </source>
</evidence>
<feature type="transmembrane region" description="Helical" evidence="1">
    <location>
        <begin position="164"/>
        <end position="182"/>
    </location>
</feature>
<dbReference type="RefSeq" id="WP_104207794.1">
    <property type="nucleotide sequence ID" value="NZ_PHNF01000001.1"/>
</dbReference>
<keyword evidence="1" id="KW-1133">Transmembrane helix</keyword>
<proteinExistence type="predicted"/>
<feature type="transmembrane region" description="Helical" evidence="1">
    <location>
        <begin position="89"/>
        <end position="114"/>
    </location>
</feature>
<evidence type="ECO:0000313" key="2">
    <source>
        <dbReference type="EMBL" id="PPE06614.1"/>
    </source>
</evidence>
<evidence type="ECO:0000256" key="1">
    <source>
        <dbReference type="SAM" id="Phobius"/>
    </source>
</evidence>
<dbReference type="Proteomes" id="UP000239785">
    <property type="component" value="Unassembled WGS sequence"/>
</dbReference>
<gene>
    <name evidence="2" type="ORF">MCORR_v1c02450</name>
</gene>
<organism evidence="2 3">
    <name type="scientific">Mesoplasma corruscae</name>
    <dbReference type="NCBI Taxonomy" id="216874"/>
    <lineage>
        <taxon>Bacteria</taxon>
        <taxon>Bacillati</taxon>
        <taxon>Mycoplasmatota</taxon>
        <taxon>Mollicutes</taxon>
        <taxon>Entomoplasmatales</taxon>
        <taxon>Entomoplasmataceae</taxon>
        <taxon>Mesoplasma</taxon>
    </lineage>
</organism>
<feature type="transmembrane region" description="Helical" evidence="1">
    <location>
        <begin position="44"/>
        <end position="63"/>
    </location>
</feature>
<feature type="transmembrane region" description="Helical" evidence="1">
    <location>
        <begin position="12"/>
        <end position="32"/>
    </location>
</feature>
<sequence>MKRTGITKLGAAWITLIISITTLFPFMVILSIWGNEKFKLADPIIFSIFAILGFIYLLGFYLFKKKIIKWKHIKYIYPNRKPTEYKDMFYLNVISLFFNVFWLGIGLITLLFFFKVFPNDSSLQQNWILLFLGFLWFFIGLIGLIFSILTLAFYYQFDSKLWKYIKYLSFFSFVFGTFYSVYETFNYNDQHEKQHEN</sequence>
<protein>
    <submittedName>
        <fullName evidence="2">Uncharacterized protein</fullName>
    </submittedName>
</protein>
<name>A0A2S5RH00_9MOLU</name>
<feature type="transmembrane region" description="Helical" evidence="1">
    <location>
        <begin position="126"/>
        <end position="152"/>
    </location>
</feature>
<accession>A0A2S5RH00</accession>
<keyword evidence="3" id="KW-1185">Reference proteome</keyword>
<dbReference type="AlphaFoldDB" id="A0A2S5RH00"/>
<dbReference type="EMBL" id="PHNF01000001">
    <property type="protein sequence ID" value="PPE06614.1"/>
    <property type="molecule type" value="Genomic_DNA"/>
</dbReference>